<organism evidence="1 2">
    <name type="scientific">Antrodiella citrinella</name>
    <dbReference type="NCBI Taxonomy" id="2447956"/>
    <lineage>
        <taxon>Eukaryota</taxon>
        <taxon>Fungi</taxon>
        <taxon>Dikarya</taxon>
        <taxon>Basidiomycota</taxon>
        <taxon>Agaricomycotina</taxon>
        <taxon>Agaricomycetes</taxon>
        <taxon>Polyporales</taxon>
        <taxon>Steccherinaceae</taxon>
        <taxon>Antrodiella</taxon>
    </lineage>
</organism>
<dbReference type="EMBL" id="SGPM01000014">
    <property type="protein sequence ID" value="THH32854.1"/>
    <property type="molecule type" value="Genomic_DNA"/>
</dbReference>
<protein>
    <submittedName>
        <fullName evidence="1">Uncharacterized protein</fullName>
    </submittedName>
</protein>
<gene>
    <name evidence="1" type="ORF">EUX98_g1322</name>
</gene>
<comment type="caution">
    <text evidence="1">The sequence shown here is derived from an EMBL/GenBank/DDBJ whole genome shotgun (WGS) entry which is preliminary data.</text>
</comment>
<dbReference type="Proteomes" id="UP000308730">
    <property type="component" value="Unassembled WGS sequence"/>
</dbReference>
<accession>A0A4S4N1Q6</accession>
<name>A0A4S4N1Q6_9APHY</name>
<keyword evidence="2" id="KW-1185">Reference proteome</keyword>
<evidence type="ECO:0000313" key="2">
    <source>
        <dbReference type="Proteomes" id="UP000308730"/>
    </source>
</evidence>
<proteinExistence type="predicted"/>
<dbReference type="AlphaFoldDB" id="A0A4S4N1Q6"/>
<evidence type="ECO:0000313" key="1">
    <source>
        <dbReference type="EMBL" id="THH32854.1"/>
    </source>
</evidence>
<sequence>MNDFNIAADDDDDYEAAIRPRSGRDNAVLDRLPPLIPAQGPPLHFEGIAGGATTIALDSDPRVEAVRSGFPISIHPLRLPNTRGRFAAGVSLLDFRFLRIAGLLHKMVPLREGVDEVVIKMLIGGGDVKIHGRVTVVFDAQGYEFEHTFWVTNLGFNPFEMQLGDDFSAKFGLSLSFNAEGQMGITKADAKKARKLEDVYVVQ</sequence>
<dbReference type="OrthoDB" id="2799963at2759"/>
<reference evidence="1 2" key="1">
    <citation type="submission" date="2019-02" db="EMBL/GenBank/DDBJ databases">
        <title>Genome sequencing of the rare red list fungi Antrodiella citrinella (Flaviporus citrinellus).</title>
        <authorList>
            <person name="Buettner E."/>
            <person name="Kellner H."/>
        </authorList>
    </citation>
    <scope>NUCLEOTIDE SEQUENCE [LARGE SCALE GENOMIC DNA]</scope>
    <source>
        <strain evidence="1 2">DSM 108506</strain>
    </source>
</reference>